<organism evidence="2 3">
    <name type="scientific">Petrolisthes manimaculis</name>
    <dbReference type="NCBI Taxonomy" id="1843537"/>
    <lineage>
        <taxon>Eukaryota</taxon>
        <taxon>Metazoa</taxon>
        <taxon>Ecdysozoa</taxon>
        <taxon>Arthropoda</taxon>
        <taxon>Crustacea</taxon>
        <taxon>Multicrustacea</taxon>
        <taxon>Malacostraca</taxon>
        <taxon>Eumalacostraca</taxon>
        <taxon>Eucarida</taxon>
        <taxon>Decapoda</taxon>
        <taxon>Pleocyemata</taxon>
        <taxon>Anomura</taxon>
        <taxon>Galatheoidea</taxon>
        <taxon>Porcellanidae</taxon>
        <taxon>Petrolisthes</taxon>
    </lineage>
</organism>
<evidence type="ECO:0000313" key="2">
    <source>
        <dbReference type="EMBL" id="KAK4294485.1"/>
    </source>
</evidence>
<comment type="caution">
    <text evidence="2">The sequence shown here is derived from an EMBL/GenBank/DDBJ whole genome shotgun (WGS) entry which is preliminary data.</text>
</comment>
<proteinExistence type="predicted"/>
<dbReference type="AlphaFoldDB" id="A0AAE1TTB5"/>
<dbReference type="Proteomes" id="UP001292094">
    <property type="component" value="Unassembled WGS sequence"/>
</dbReference>
<evidence type="ECO:0000313" key="3">
    <source>
        <dbReference type="Proteomes" id="UP001292094"/>
    </source>
</evidence>
<reference evidence="2" key="1">
    <citation type="submission" date="2023-11" db="EMBL/GenBank/DDBJ databases">
        <title>Genome assemblies of two species of porcelain crab, Petrolisthes cinctipes and Petrolisthes manimaculis (Anomura: Porcellanidae).</title>
        <authorList>
            <person name="Angst P."/>
        </authorList>
    </citation>
    <scope>NUCLEOTIDE SEQUENCE</scope>
    <source>
        <strain evidence="2">PB745_02</strain>
        <tissue evidence="2">Gill</tissue>
    </source>
</reference>
<accession>A0AAE1TTB5</accession>
<sequence>MGEGDGREEKKKGRGKDWGTERSVAGRNIRVCRVKQGRKTWLETELSVAGRWGIEVEQGRGRSREK</sequence>
<feature type="compositionally biased region" description="Basic and acidic residues" evidence="1">
    <location>
        <begin position="1"/>
        <end position="20"/>
    </location>
</feature>
<name>A0AAE1TTB5_9EUCA</name>
<gene>
    <name evidence="2" type="ORF">Pmani_032886</name>
</gene>
<feature type="region of interest" description="Disordered" evidence="1">
    <location>
        <begin position="1"/>
        <end position="22"/>
    </location>
</feature>
<protein>
    <submittedName>
        <fullName evidence="2">Uncharacterized protein</fullName>
    </submittedName>
</protein>
<keyword evidence="3" id="KW-1185">Reference proteome</keyword>
<dbReference type="EMBL" id="JAWZYT010004277">
    <property type="protein sequence ID" value="KAK4294485.1"/>
    <property type="molecule type" value="Genomic_DNA"/>
</dbReference>
<evidence type="ECO:0000256" key="1">
    <source>
        <dbReference type="SAM" id="MobiDB-lite"/>
    </source>
</evidence>